<evidence type="ECO:0000256" key="1">
    <source>
        <dbReference type="SAM" id="SignalP"/>
    </source>
</evidence>
<protein>
    <recommendedName>
        <fullName evidence="4">Lipoprotein</fullName>
    </recommendedName>
</protein>
<evidence type="ECO:0008006" key="4">
    <source>
        <dbReference type="Google" id="ProtNLM"/>
    </source>
</evidence>
<name>A0A3E4R839_BACUN</name>
<organism evidence="2 3">
    <name type="scientific">Bacteroides uniformis</name>
    <dbReference type="NCBI Taxonomy" id="820"/>
    <lineage>
        <taxon>Bacteria</taxon>
        <taxon>Pseudomonadati</taxon>
        <taxon>Bacteroidota</taxon>
        <taxon>Bacteroidia</taxon>
        <taxon>Bacteroidales</taxon>
        <taxon>Bacteroidaceae</taxon>
        <taxon>Bacteroides</taxon>
    </lineage>
</organism>
<feature type="signal peptide" evidence="1">
    <location>
        <begin position="1"/>
        <end position="29"/>
    </location>
</feature>
<sequence>MIFRQTIAKRVLPSLSVLLVLPLLPIASACTSCSNHDAFDFQSDEGALDAYQSYLVEVKSVTSSNTSDFCKLLQKFQCTTDTVYRYLKKDSVFLKDPAKTARFTIIHDSLRYELARITETWRYSYSDVLSIKEQTSSFHDDKELAEAVHQAAPFFLSLDSISTYNENKAQVLARYRAFLKDVFANGIHDKQQMLVFIRQEDVLFRSFLDHLYELDNEPISDITDDTEKICKAIFMSAREGNIPARDVMIYMSMRTVRRLLQNSAICVLDINKQQLKSKAQGNAYLWMIIQPFISIDQFAIATLTPKERSDFNYVISQLPKSVQFAKTFDIDQRSLSYLLPQQLLKMYVLSL</sequence>
<evidence type="ECO:0000313" key="3">
    <source>
        <dbReference type="Proteomes" id="UP000260795"/>
    </source>
</evidence>
<feature type="chain" id="PRO_5017723751" description="Lipoprotein" evidence="1">
    <location>
        <begin position="30"/>
        <end position="351"/>
    </location>
</feature>
<accession>A0A3E4R839</accession>
<comment type="caution">
    <text evidence="2">The sequence shown here is derived from an EMBL/GenBank/DDBJ whole genome shotgun (WGS) entry which is preliminary data.</text>
</comment>
<dbReference type="AlphaFoldDB" id="A0A3E4R839"/>
<evidence type="ECO:0000313" key="2">
    <source>
        <dbReference type="EMBL" id="RGL16330.1"/>
    </source>
</evidence>
<gene>
    <name evidence="2" type="ORF">DXC80_03940</name>
</gene>
<keyword evidence="1" id="KW-0732">Signal</keyword>
<reference evidence="2 3" key="1">
    <citation type="submission" date="2018-08" db="EMBL/GenBank/DDBJ databases">
        <title>A genome reference for cultivated species of the human gut microbiota.</title>
        <authorList>
            <person name="Zou Y."/>
            <person name="Xue W."/>
            <person name="Luo G."/>
        </authorList>
    </citation>
    <scope>NUCLEOTIDE SEQUENCE [LARGE SCALE GENOMIC DNA]</scope>
    <source>
        <strain evidence="2 3">TF08-13</strain>
    </source>
</reference>
<proteinExistence type="predicted"/>
<dbReference type="Proteomes" id="UP000260795">
    <property type="component" value="Unassembled WGS sequence"/>
</dbReference>
<dbReference type="PROSITE" id="PS51257">
    <property type="entry name" value="PROKAR_LIPOPROTEIN"/>
    <property type="match status" value="1"/>
</dbReference>
<dbReference type="EMBL" id="QSRK01000004">
    <property type="protein sequence ID" value="RGL16330.1"/>
    <property type="molecule type" value="Genomic_DNA"/>
</dbReference>